<evidence type="ECO:0000256" key="2">
    <source>
        <dbReference type="ARBA" id="ARBA00004186"/>
    </source>
</evidence>
<organism evidence="9 10">
    <name type="scientific">Malus baccata</name>
    <name type="common">Siberian crab apple</name>
    <name type="synonym">Pyrus baccata</name>
    <dbReference type="NCBI Taxonomy" id="106549"/>
    <lineage>
        <taxon>Eukaryota</taxon>
        <taxon>Viridiplantae</taxon>
        <taxon>Streptophyta</taxon>
        <taxon>Embryophyta</taxon>
        <taxon>Tracheophyta</taxon>
        <taxon>Spermatophyta</taxon>
        <taxon>Magnoliopsida</taxon>
        <taxon>eudicotyledons</taxon>
        <taxon>Gunneridae</taxon>
        <taxon>Pentapetalae</taxon>
        <taxon>rosids</taxon>
        <taxon>fabids</taxon>
        <taxon>Rosales</taxon>
        <taxon>Rosaceae</taxon>
        <taxon>Amygdaloideae</taxon>
        <taxon>Maleae</taxon>
        <taxon>Malus</taxon>
    </lineage>
</organism>
<feature type="compositionally biased region" description="Polar residues" evidence="7">
    <location>
        <begin position="144"/>
        <end position="157"/>
    </location>
</feature>
<comment type="similarity">
    <text evidence="3">Belongs to the INCENP family.</text>
</comment>
<evidence type="ECO:0000256" key="6">
    <source>
        <dbReference type="ARBA" id="ARBA00023242"/>
    </source>
</evidence>
<feature type="region of interest" description="Disordered" evidence="7">
    <location>
        <begin position="279"/>
        <end position="302"/>
    </location>
</feature>
<dbReference type="STRING" id="106549.A0A540MD51"/>
<keyword evidence="10" id="KW-1185">Reference proteome</keyword>
<dbReference type="AlphaFoldDB" id="A0A540MD51"/>
<feature type="region of interest" description="Disordered" evidence="7">
    <location>
        <begin position="129"/>
        <end position="192"/>
    </location>
</feature>
<evidence type="ECO:0000256" key="5">
    <source>
        <dbReference type="ARBA" id="ARBA00023212"/>
    </source>
</evidence>
<evidence type="ECO:0000313" key="9">
    <source>
        <dbReference type="EMBL" id="TQD96680.1"/>
    </source>
</evidence>
<evidence type="ECO:0000256" key="1">
    <source>
        <dbReference type="ARBA" id="ARBA00004123"/>
    </source>
</evidence>
<feature type="domain" description="Inner centromere protein ARK-binding" evidence="8">
    <location>
        <begin position="294"/>
        <end position="340"/>
    </location>
</feature>
<dbReference type="InterPro" id="IPR050875">
    <property type="entry name" value="Troponin_I"/>
</dbReference>
<dbReference type="EMBL" id="VIEB01000287">
    <property type="protein sequence ID" value="TQD96680.1"/>
    <property type="molecule type" value="Genomic_DNA"/>
</dbReference>
<reference evidence="9 10" key="1">
    <citation type="journal article" date="2019" name="G3 (Bethesda)">
        <title>Sequencing of a Wild Apple (Malus baccata) Genome Unravels the Differences Between Cultivated and Wild Apple Species Regarding Disease Resistance and Cold Tolerance.</title>
        <authorList>
            <person name="Chen X."/>
        </authorList>
    </citation>
    <scope>NUCLEOTIDE SEQUENCE [LARGE SCALE GENOMIC DNA]</scope>
    <source>
        <strain evidence="10">cv. Shandingzi</strain>
        <tissue evidence="9">Leaves</tissue>
    </source>
</reference>
<protein>
    <recommendedName>
        <fullName evidence="8">Inner centromere protein ARK-binding domain-containing protein</fullName>
    </recommendedName>
</protein>
<dbReference type="InterPro" id="IPR005635">
    <property type="entry name" value="Inner_centromere_prot_ARK-bd"/>
</dbReference>
<feature type="compositionally biased region" description="Basic residues" evidence="7">
    <location>
        <begin position="158"/>
        <end position="169"/>
    </location>
</feature>
<dbReference type="PANTHER" id="PTHR13738:SF1">
    <property type="entry name" value="TROPONIN I"/>
    <property type="match status" value="1"/>
</dbReference>
<dbReference type="PANTHER" id="PTHR13738">
    <property type="entry name" value="TROPONIN I"/>
    <property type="match status" value="1"/>
</dbReference>
<dbReference type="GO" id="GO:0005634">
    <property type="term" value="C:nucleus"/>
    <property type="evidence" value="ECO:0007669"/>
    <property type="project" value="UniProtKB-SubCell"/>
</dbReference>
<evidence type="ECO:0000256" key="4">
    <source>
        <dbReference type="ARBA" id="ARBA00022490"/>
    </source>
</evidence>
<evidence type="ECO:0000256" key="3">
    <source>
        <dbReference type="ARBA" id="ARBA00010042"/>
    </source>
</evidence>
<dbReference type="GO" id="GO:0005819">
    <property type="term" value="C:spindle"/>
    <property type="evidence" value="ECO:0007669"/>
    <property type="project" value="UniProtKB-SubCell"/>
</dbReference>
<comment type="subcellular location">
    <subcellularLocation>
        <location evidence="2">Cytoplasm</location>
        <location evidence="2">Cytoskeleton</location>
        <location evidence="2">Spindle</location>
    </subcellularLocation>
    <subcellularLocation>
        <location evidence="1">Nucleus</location>
    </subcellularLocation>
</comment>
<dbReference type="Pfam" id="PF03941">
    <property type="entry name" value="INCENP_ARK-bind"/>
    <property type="match status" value="1"/>
</dbReference>
<sequence length="384" mass="42698">MRTMYDAVKQLKDGTRVRKLARSFMEVGKLWDITGSRTSSSRKRGSLNLELPCISEENENADEAADTFQVESVSDALNRSIQRVPLADITEIPNPPASVSKAEPYADRLSLDSVNTEFSLTGAHKSFKQRLGIQNSSKRRYNNKENLSMSRGTNNIKRTTRSLHKRFSKPKLSGKTSLRKGGSSLSEQEPKRNNIVSSMTSFIPLVQQKQAAAVVTGKRDIKVKALEAAEAAKRQAEKKENERKILAMPEEKVLSTKSSTRLLVIMDIKQRAMKNSVAITSQEQSYDISPYKESDDENDDDDSIIPNNKFIPSWSSKNCLAFAASSQNRTDPETIFPPESFCCISEGTAGLSSNMLICSPLAPKASIEQQRNVLNYVQLYSSVS</sequence>
<keyword evidence="4" id="KW-0963">Cytoplasm</keyword>
<proteinExistence type="inferred from homology"/>
<evidence type="ECO:0000259" key="8">
    <source>
        <dbReference type="Pfam" id="PF03941"/>
    </source>
</evidence>
<gene>
    <name evidence="9" type="ORF">C1H46_017682</name>
</gene>
<evidence type="ECO:0000313" key="10">
    <source>
        <dbReference type="Proteomes" id="UP000315295"/>
    </source>
</evidence>
<keyword evidence="5" id="KW-0206">Cytoskeleton</keyword>
<keyword evidence="6" id="KW-0539">Nucleus</keyword>
<comment type="caution">
    <text evidence="9">The sequence shown here is derived from an EMBL/GenBank/DDBJ whole genome shotgun (WGS) entry which is preliminary data.</text>
</comment>
<dbReference type="Proteomes" id="UP000315295">
    <property type="component" value="Unassembled WGS sequence"/>
</dbReference>
<accession>A0A540MD51</accession>
<evidence type="ECO:0000256" key="7">
    <source>
        <dbReference type="SAM" id="MobiDB-lite"/>
    </source>
</evidence>
<name>A0A540MD51_MALBA</name>